<feature type="transmembrane region" description="Helical" evidence="1">
    <location>
        <begin position="71"/>
        <end position="93"/>
    </location>
</feature>
<reference evidence="2 3" key="1">
    <citation type="submission" date="2019-01" db="EMBL/GenBank/DDBJ databases">
        <title>Ktedonosporobacter rubrisoli SCAWS-G2.</title>
        <authorList>
            <person name="Huang Y."/>
            <person name="Yan B."/>
        </authorList>
    </citation>
    <scope>NUCLEOTIDE SEQUENCE [LARGE SCALE GENOMIC DNA]</scope>
    <source>
        <strain evidence="2 3">SCAWS-G2</strain>
    </source>
</reference>
<gene>
    <name evidence="2" type="ORF">EPA93_11365</name>
</gene>
<dbReference type="EMBL" id="CP035758">
    <property type="protein sequence ID" value="QBD76567.1"/>
    <property type="molecule type" value="Genomic_DNA"/>
</dbReference>
<keyword evidence="1" id="KW-0812">Transmembrane</keyword>
<dbReference type="RefSeq" id="WP_129887470.1">
    <property type="nucleotide sequence ID" value="NZ_CP035758.1"/>
</dbReference>
<keyword evidence="1" id="KW-1133">Transmembrane helix</keyword>
<evidence type="ECO:0008006" key="4">
    <source>
        <dbReference type="Google" id="ProtNLM"/>
    </source>
</evidence>
<dbReference type="AlphaFoldDB" id="A0A4P6JMQ6"/>
<evidence type="ECO:0000256" key="1">
    <source>
        <dbReference type="SAM" id="Phobius"/>
    </source>
</evidence>
<evidence type="ECO:0000313" key="2">
    <source>
        <dbReference type="EMBL" id="QBD76567.1"/>
    </source>
</evidence>
<dbReference type="OrthoDB" id="156687at2"/>
<keyword evidence="3" id="KW-1185">Reference proteome</keyword>
<accession>A0A4P6JMQ6</accession>
<sequence>MTKEPISPGKNLNEGFAEEPGISLQDIVRHTGLGIKLRFLLAMILVALIPVGLLAFSFSHTAQPFFGRNTWLILSGILFLTVLVATGVAFPIVRPIRRATRLINTTTDDVRSLSNSARGIAQDHQLGITILRGASKRFLTRRQSIIRDGDLIVKTCEALRPRLSYLLQQKQLAHDAKEIELLRDLQQGQMQIASLAASIARSLESDNTLDQLNQAMESAQEISSQFEEAGKQLERGAQQLEVAASTLL</sequence>
<keyword evidence="1" id="KW-0472">Membrane</keyword>
<proteinExistence type="predicted"/>
<dbReference type="KEGG" id="kbs:EPA93_11365"/>
<name>A0A4P6JMQ6_KTERU</name>
<feature type="transmembrane region" description="Helical" evidence="1">
    <location>
        <begin position="39"/>
        <end position="59"/>
    </location>
</feature>
<protein>
    <recommendedName>
        <fullName evidence="4">Methyl-accepting chemotaxis protein</fullName>
    </recommendedName>
</protein>
<dbReference type="Proteomes" id="UP000290365">
    <property type="component" value="Chromosome"/>
</dbReference>
<evidence type="ECO:0000313" key="3">
    <source>
        <dbReference type="Proteomes" id="UP000290365"/>
    </source>
</evidence>
<organism evidence="2 3">
    <name type="scientific">Ktedonosporobacter rubrisoli</name>
    <dbReference type="NCBI Taxonomy" id="2509675"/>
    <lineage>
        <taxon>Bacteria</taxon>
        <taxon>Bacillati</taxon>
        <taxon>Chloroflexota</taxon>
        <taxon>Ktedonobacteria</taxon>
        <taxon>Ktedonobacterales</taxon>
        <taxon>Ktedonosporobacteraceae</taxon>
        <taxon>Ktedonosporobacter</taxon>
    </lineage>
</organism>